<sequence length="352" mass="38353">MPFANLATLKKWSVLLLFLRIHPTAVAQQSAAGQDTLIAVVGRDYVMMGADSSSSGGGGIALTSSDIDKLAVIHDGGCPVRDVGDDFGIGNSPEIMRGGHRRKSFEQQAIVVGVAGDAADADRLIGTLRAHAHIRELEAGIGNDAICVFDGKHRHSRKSNTLLGAISPGGLDADAIAHFARSEIASRLRSRQPLQLCLLVAGIVQSNDPGIPSRTMAESLTFSERVQKQIITGSQTYSNRDTEDQTLSSERLELEGSLVDSNPLTVPKLFWLDQYGSMQNLRYGAHGYGSNFALSILDQRYRCDLSRQEAIDLIFECFQQLRERYVINSPKKPRVKCVDAYGVREVKLSQLT</sequence>
<reference evidence="2 3" key="1">
    <citation type="journal article" date="2020" name="G3 (Bethesda)">
        <title>Improved Reference Genome for Cyclotella cryptica CCMP332, a Model for Cell Wall Morphogenesis, Salinity Adaptation, and Lipid Production in Diatoms (Bacillariophyta).</title>
        <authorList>
            <person name="Roberts W.R."/>
            <person name="Downey K.M."/>
            <person name="Ruck E.C."/>
            <person name="Traller J.C."/>
            <person name="Alverson A.J."/>
        </authorList>
    </citation>
    <scope>NUCLEOTIDE SEQUENCE [LARGE SCALE GENOMIC DNA]</scope>
    <source>
        <strain evidence="2 3">CCMP332</strain>
    </source>
</reference>
<dbReference type="SUPFAM" id="SSF56235">
    <property type="entry name" value="N-terminal nucleophile aminohydrolases (Ntn hydrolases)"/>
    <property type="match status" value="1"/>
</dbReference>
<keyword evidence="1" id="KW-0732">Signal</keyword>
<keyword evidence="3" id="KW-1185">Reference proteome</keyword>
<dbReference type="AlphaFoldDB" id="A0ABD3Q7E9"/>
<gene>
    <name evidence="2" type="ORF">HJC23_008585</name>
</gene>
<dbReference type="InterPro" id="IPR029055">
    <property type="entry name" value="Ntn_hydrolases_N"/>
</dbReference>
<proteinExistence type="predicted"/>
<dbReference type="EMBL" id="JABMIG020000064">
    <property type="protein sequence ID" value="KAL3796265.1"/>
    <property type="molecule type" value="Genomic_DNA"/>
</dbReference>
<accession>A0ABD3Q7E9</accession>
<name>A0ABD3Q7E9_9STRA</name>
<feature type="chain" id="PRO_5044840153" description="Proteasome endopeptidase complex" evidence="1">
    <location>
        <begin position="28"/>
        <end position="352"/>
    </location>
</feature>
<evidence type="ECO:0000256" key="1">
    <source>
        <dbReference type="SAM" id="SignalP"/>
    </source>
</evidence>
<evidence type="ECO:0000313" key="2">
    <source>
        <dbReference type="EMBL" id="KAL3796265.1"/>
    </source>
</evidence>
<dbReference type="Proteomes" id="UP001516023">
    <property type="component" value="Unassembled WGS sequence"/>
</dbReference>
<dbReference type="InterPro" id="IPR001353">
    <property type="entry name" value="Proteasome_sua/b"/>
</dbReference>
<feature type="signal peptide" evidence="1">
    <location>
        <begin position="1"/>
        <end position="27"/>
    </location>
</feature>
<evidence type="ECO:0000313" key="3">
    <source>
        <dbReference type="Proteomes" id="UP001516023"/>
    </source>
</evidence>
<comment type="caution">
    <text evidence="2">The sequence shown here is derived from an EMBL/GenBank/DDBJ whole genome shotgun (WGS) entry which is preliminary data.</text>
</comment>
<protein>
    <recommendedName>
        <fullName evidence="4">Proteasome endopeptidase complex</fullName>
    </recommendedName>
</protein>
<dbReference type="Pfam" id="PF00227">
    <property type="entry name" value="Proteasome"/>
    <property type="match status" value="1"/>
</dbReference>
<evidence type="ECO:0008006" key="4">
    <source>
        <dbReference type="Google" id="ProtNLM"/>
    </source>
</evidence>
<organism evidence="2 3">
    <name type="scientific">Cyclotella cryptica</name>
    <dbReference type="NCBI Taxonomy" id="29204"/>
    <lineage>
        <taxon>Eukaryota</taxon>
        <taxon>Sar</taxon>
        <taxon>Stramenopiles</taxon>
        <taxon>Ochrophyta</taxon>
        <taxon>Bacillariophyta</taxon>
        <taxon>Coscinodiscophyceae</taxon>
        <taxon>Thalassiosirophycidae</taxon>
        <taxon>Stephanodiscales</taxon>
        <taxon>Stephanodiscaceae</taxon>
        <taxon>Cyclotella</taxon>
    </lineage>
</organism>
<dbReference type="Gene3D" id="3.60.20.10">
    <property type="entry name" value="Glutamine Phosphoribosylpyrophosphate, subunit 1, domain 1"/>
    <property type="match status" value="1"/>
</dbReference>